<name>G3HPJ6_CRIGR</name>
<keyword evidence="2" id="KW-0689">Ribosomal protein</keyword>
<dbReference type="InterPro" id="IPR012678">
    <property type="entry name" value="Ribosomal_uL23/eL15/eS24_sf"/>
</dbReference>
<evidence type="ECO:0000313" key="6">
    <source>
        <dbReference type="Proteomes" id="UP000001075"/>
    </source>
</evidence>
<comment type="similarity">
    <text evidence="1">Belongs to the universal ribosomal protein uL23 family.</text>
</comment>
<dbReference type="eggNOG" id="KOG1217">
    <property type="taxonomic scope" value="Eukaryota"/>
</dbReference>
<dbReference type="SUPFAM" id="SSF54189">
    <property type="entry name" value="Ribosomal proteins S24e, L23 and L15e"/>
    <property type="match status" value="1"/>
</dbReference>
<dbReference type="GO" id="GO:0044391">
    <property type="term" value="C:ribosomal subunit"/>
    <property type="evidence" value="ECO:0007669"/>
    <property type="project" value="UniProtKB-ARBA"/>
</dbReference>
<dbReference type="STRING" id="10029.G3HPJ6"/>
<dbReference type="InParanoid" id="G3HPJ6"/>
<dbReference type="PANTHER" id="PTHR11620">
    <property type="entry name" value="60S RIBOSOMAL PROTEIN L23A"/>
    <property type="match status" value="1"/>
</dbReference>
<dbReference type="InterPro" id="IPR012677">
    <property type="entry name" value="Nucleotide-bd_a/b_plait_sf"/>
</dbReference>
<feature type="region of interest" description="Disordered" evidence="4">
    <location>
        <begin position="1"/>
        <end position="21"/>
    </location>
</feature>
<evidence type="ECO:0000313" key="5">
    <source>
        <dbReference type="EMBL" id="EGW00661.1"/>
    </source>
</evidence>
<dbReference type="Gene3D" id="3.30.70.330">
    <property type="match status" value="1"/>
</dbReference>
<dbReference type="AlphaFoldDB" id="G3HPJ6"/>
<evidence type="ECO:0000256" key="2">
    <source>
        <dbReference type="ARBA" id="ARBA00022980"/>
    </source>
</evidence>
<dbReference type="InterPro" id="IPR013025">
    <property type="entry name" value="Ribosomal_uL23-like"/>
</dbReference>
<keyword evidence="3" id="KW-0687">Ribonucleoprotein</keyword>
<sequence>MEGYLAKNGPEPFHPSTDDTSCTEDDLLEDGGILNISVFNETCLKLNRHSRKDGSEQMYQVKVLGQRWYLENFYHATFFNFTTRDRAPEVCLDLYPATDYTINITLMRTTEPRSSQITITTALTEPLLPEVEFFTVRGGPLPHFRLRKAKEINGPIRRNKLDHYASILILLTTESAMKKTEYNNTLVFIVDVKANKHQIKQAMKKLGDIDVVDVNT</sequence>
<evidence type="ECO:0000256" key="1">
    <source>
        <dbReference type="ARBA" id="ARBA00006700"/>
    </source>
</evidence>
<gene>
    <name evidence="5" type="ORF">I79_012710</name>
</gene>
<dbReference type="GO" id="GO:0022626">
    <property type="term" value="C:cytosolic ribosome"/>
    <property type="evidence" value="ECO:0007669"/>
    <property type="project" value="UniProtKB-ARBA"/>
</dbReference>
<dbReference type="EMBL" id="JH000578">
    <property type="protein sequence ID" value="EGW00661.1"/>
    <property type="molecule type" value="Genomic_DNA"/>
</dbReference>
<dbReference type="GO" id="GO:0006412">
    <property type="term" value="P:translation"/>
    <property type="evidence" value="ECO:0007669"/>
    <property type="project" value="InterPro"/>
</dbReference>
<evidence type="ECO:0000256" key="4">
    <source>
        <dbReference type="SAM" id="MobiDB-lite"/>
    </source>
</evidence>
<protein>
    <submittedName>
        <fullName evidence="5">Sushi domain-containing protein 1</fullName>
    </submittedName>
</protein>
<organism evidence="5 6">
    <name type="scientific">Cricetulus griseus</name>
    <name type="common">Chinese hamster</name>
    <name type="synonym">Cricetulus barabensis griseus</name>
    <dbReference type="NCBI Taxonomy" id="10029"/>
    <lineage>
        <taxon>Eukaryota</taxon>
        <taxon>Metazoa</taxon>
        <taxon>Chordata</taxon>
        <taxon>Craniata</taxon>
        <taxon>Vertebrata</taxon>
        <taxon>Euteleostomi</taxon>
        <taxon>Mammalia</taxon>
        <taxon>Eutheria</taxon>
        <taxon>Euarchontoglires</taxon>
        <taxon>Glires</taxon>
        <taxon>Rodentia</taxon>
        <taxon>Myomorpha</taxon>
        <taxon>Muroidea</taxon>
        <taxon>Cricetidae</taxon>
        <taxon>Cricetinae</taxon>
        <taxon>Cricetulus</taxon>
    </lineage>
</organism>
<accession>G3HPJ6</accession>
<evidence type="ECO:0000256" key="3">
    <source>
        <dbReference type="ARBA" id="ARBA00023274"/>
    </source>
</evidence>
<proteinExistence type="inferred from homology"/>
<reference evidence="6" key="1">
    <citation type="journal article" date="2011" name="Nat. Biotechnol.">
        <title>The genomic sequence of the Chinese hamster ovary (CHO)-K1 cell line.</title>
        <authorList>
            <person name="Xu X."/>
            <person name="Nagarajan H."/>
            <person name="Lewis N.E."/>
            <person name="Pan S."/>
            <person name="Cai Z."/>
            <person name="Liu X."/>
            <person name="Chen W."/>
            <person name="Xie M."/>
            <person name="Wang W."/>
            <person name="Hammond S."/>
            <person name="Andersen M.R."/>
            <person name="Neff N."/>
            <person name="Passarelli B."/>
            <person name="Koh W."/>
            <person name="Fan H.C."/>
            <person name="Wang J."/>
            <person name="Gui Y."/>
            <person name="Lee K.H."/>
            <person name="Betenbaugh M.J."/>
            <person name="Quake S.R."/>
            <person name="Famili I."/>
            <person name="Palsson B.O."/>
            <person name="Wang J."/>
        </authorList>
    </citation>
    <scope>NUCLEOTIDE SEQUENCE [LARGE SCALE GENOMIC DNA]</scope>
    <source>
        <strain evidence="6">CHO K1 cell line</strain>
    </source>
</reference>
<dbReference type="Proteomes" id="UP000001075">
    <property type="component" value="Unassembled WGS sequence"/>
</dbReference>
<dbReference type="Pfam" id="PF00276">
    <property type="entry name" value="Ribosomal_L23"/>
    <property type="match status" value="1"/>
</dbReference>
<dbReference type="GO" id="GO:0003735">
    <property type="term" value="F:structural constituent of ribosome"/>
    <property type="evidence" value="ECO:0007669"/>
    <property type="project" value="InterPro"/>
</dbReference>